<feature type="compositionally biased region" description="Pro residues" evidence="1">
    <location>
        <begin position="122"/>
        <end position="131"/>
    </location>
</feature>
<dbReference type="eggNOG" id="ENOG502SA0J">
    <property type="taxonomic scope" value="Eukaryota"/>
</dbReference>
<proteinExistence type="predicted"/>
<dbReference type="Proteomes" id="UP000001876">
    <property type="component" value="Unassembled WGS sequence"/>
</dbReference>
<feature type="region of interest" description="Disordered" evidence="1">
    <location>
        <begin position="1"/>
        <end position="38"/>
    </location>
</feature>
<feature type="domain" description="Ribosomal RNA methyltransferase FtsJ" evidence="2">
    <location>
        <begin position="156"/>
        <end position="274"/>
    </location>
</feature>
<keyword evidence="4" id="KW-1185">Reference proteome</keyword>
<dbReference type="GeneID" id="9688232"/>
<organism evidence="4">
    <name type="scientific">Micromonas pusilla (strain CCMP1545)</name>
    <name type="common">Picoplanktonic green alga</name>
    <dbReference type="NCBI Taxonomy" id="564608"/>
    <lineage>
        <taxon>Eukaryota</taxon>
        <taxon>Viridiplantae</taxon>
        <taxon>Chlorophyta</taxon>
        <taxon>Mamiellophyceae</taxon>
        <taxon>Mamiellales</taxon>
        <taxon>Mamiellaceae</taxon>
        <taxon>Micromonas</taxon>
    </lineage>
</organism>
<name>C1N4H5_MICPC</name>
<dbReference type="GO" id="GO:0032259">
    <property type="term" value="P:methylation"/>
    <property type="evidence" value="ECO:0007669"/>
    <property type="project" value="InterPro"/>
</dbReference>
<evidence type="ECO:0000256" key="1">
    <source>
        <dbReference type="SAM" id="MobiDB-lite"/>
    </source>
</evidence>
<dbReference type="SUPFAM" id="SSF53335">
    <property type="entry name" value="S-adenosyl-L-methionine-dependent methyltransferases"/>
    <property type="match status" value="2"/>
</dbReference>
<dbReference type="RefSeq" id="XP_003062999.1">
    <property type="nucleotide sequence ID" value="XM_003062953.1"/>
</dbReference>
<dbReference type="EMBL" id="GG663747">
    <property type="protein sequence ID" value="EEH52938.1"/>
    <property type="molecule type" value="Genomic_DNA"/>
</dbReference>
<reference evidence="3 4" key="1">
    <citation type="journal article" date="2009" name="Science">
        <title>Green evolution and dynamic adaptations revealed by genomes of the marine picoeukaryotes Micromonas.</title>
        <authorList>
            <person name="Worden A.Z."/>
            <person name="Lee J.H."/>
            <person name="Mock T."/>
            <person name="Rouze P."/>
            <person name="Simmons M.P."/>
            <person name="Aerts A.L."/>
            <person name="Allen A.E."/>
            <person name="Cuvelier M.L."/>
            <person name="Derelle E."/>
            <person name="Everett M.V."/>
            <person name="Foulon E."/>
            <person name="Grimwood J."/>
            <person name="Gundlach H."/>
            <person name="Henrissat B."/>
            <person name="Napoli C."/>
            <person name="McDonald S.M."/>
            <person name="Parker M.S."/>
            <person name="Rombauts S."/>
            <person name="Salamov A."/>
            <person name="Von Dassow P."/>
            <person name="Badger J.H."/>
            <person name="Coutinho P.M."/>
            <person name="Demir E."/>
            <person name="Dubchak I."/>
            <person name="Gentemann C."/>
            <person name="Eikrem W."/>
            <person name="Gready J.E."/>
            <person name="John U."/>
            <person name="Lanier W."/>
            <person name="Lindquist E.A."/>
            <person name="Lucas S."/>
            <person name="Mayer K.F."/>
            <person name="Moreau H."/>
            <person name="Not F."/>
            <person name="Otillar R."/>
            <person name="Panaud O."/>
            <person name="Pangilinan J."/>
            <person name="Paulsen I."/>
            <person name="Piegu B."/>
            <person name="Poliakov A."/>
            <person name="Robbens S."/>
            <person name="Schmutz J."/>
            <person name="Toulza E."/>
            <person name="Wyss T."/>
            <person name="Zelensky A."/>
            <person name="Zhou K."/>
            <person name="Armbrust E.V."/>
            <person name="Bhattacharya D."/>
            <person name="Goodenough U.W."/>
            <person name="Van de Peer Y."/>
            <person name="Grigoriev I.V."/>
        </authorList>
    </citation>
    <scope>NUCLEOTIDE SEQUENCE [LARGE SCALE GENOMIC DNA]</scope>
    <source>
        <strain evidence="3 4">CCMP1545</strain>
    </source>
</reference>
<dbReference type="Pfam" id="PF01728">
    <property type="entry name" value="FtsJ"/>
    <property type="match status" value="1"/>
</dbReference>
<dbReference type="InterPro" id="IPR002877">
    <property type="entry name" value="RNA_MeTrfase_FtsJ_dom"/>
</dbReference>
<dbReference type="GO" id="GO:0008168">
    <property type="term" value="F:methyltransferase activity"/>
    <property type="evidence" value="ECO:0007669"/>
    <property type="project" value="InterPro"/>
</dbReference>
<feature type="compositionally biased region" description="Basic and acidic residues" evidence="1">
    <location>
        <begin position="11"/>
        <end position="20"/>
    </location>
</feature>
<accession>C1N4H5</accession>
<dbReference type="AlphaFoldDB" id="C1N4H5"/>
<dbReference type="InterPro" id="IPR029063">
    <property type="entry name" value="SAM-dependent_MTases_sf"/>
</dbReference>
<gene>
    <name evidence="3" type="ORF">MICPUCDRAFT_66759</name>
</gene>
<protein>
    <submittedName>
        <fullName evidence="3">Predicted protein</fullName>
    </submittedName>
</protein>
<feature type="region of interest" description="Disordered" evidence="1">
    <location>
        <begin position="113"/>
        <end position="133"/>
    </location>
</feature>
<evidence type="ECO:0000259" key="2">
    <source>
        <dbReference type="Pfam" id="PF01728"/>
    </source>
</evidence>
<dbReference type="OrthoDB" id="497300at2759"/>
<evidence type="ECO:0000313" key="3">
    <source>
        <dbReference type="EMBL" id="EEH52938.1"/>
    </source>
</evidence>
<dbReference type="Gene3D" id="3.40.50.150">
    <property type="entry name" value="Vaccinia Virus protein VP39"/>
    <property type="match status" value="1"/>
</dbReference>
<dbReference type="KEGG" id="mpp:MICPUCDRAFT_66759"/>
<sequence>MARGFVTDAARAFRERRGEDGEGGEGGDDGGRAMIRVRGFPPTAGDAFVAALTRPDDDADDDADAREPCVAAAKDATHGVDVVVVAGRAYVSMWSATAPCEAEAGDDADFASAASTRDDDAPGPPSPPPPGVATLRDLIYHCESIKTRREREAPPCRAFYKLQEACLRARVTVERDWRCVDVGASPGGWTHYIARRLDAERGGVVYAIDPGAIAIDGAGASLPACVTHLAMRAEDASDAVDDDLRRRFGSVGRGDGSGDGSAGANIRLLVCDANAPPRDVVEILLSLTGKLATDEKGATLVTTFKNFCRGYGEWERQIEEAVASLEARGFRDPRLFHLFSNCAQEKTLVMRYPRAGVST</sequence>
<evidence type="ECO:0000313" key="4">
    <source>
        <dbReference type="Proteomes" id="UP000001876"/>
    </source>
</evidence>